<keyword evidence="2" id="KW-0540">Nuclease</keyword>
<evidence type="ECO:0000313" key="3">
    <source>
        <dbReference type="Proteomes" id="UP000001203"/>
    </source>
</evidence>
<dbReference type="GO" id="GO:0004519">
    <property type="term" value="F:endonuclease activity"/>
    <property type="evidence" value="ECO:0007669"/>
    <property type="project" value="UniProtKB-KW"/>
</dbReference>
<organism evidence="2 3">
    <name type="scientific">Crocosphaera subtropica (strain ATCC 51142 / BH68)</name>
    <name type="common">Cyanothece sp. (strain ATCC 51142)</name>
    <dbReference type="NCBI Taxonomy" id="43989"/>
    <lineage>
        <taxon>Bacteria</taxon>
        <taxon>Bacillati</taxon>
        <taxon>Cyanobacteriota</taxon>
        <taxon>Cyanophyceae</taxon>
        <taxon>Oscillatoriophycideae</taxon>
        <taxon>Chroococcales</taxon>
        <taxon>Aphanothecaceae</taxon>
        <taxon>Crocosphaera</taxon>
        <taxon>Crocosphaera subtropica</taxon>
    </lineage>
</organism>
<gene>
    <name evidence="2" type="ordered locus">cce_4560</name>
</gene>
<feature type="transmembrane region" description="Helical" evidence="1">
    <location>
        <begin position="62"/>
        <end position="79"/>
    </location>
</feature>
<dbReference type="EMBL" id="CP000806">
    <property type="protein sequence ID" value="ACB53908.1"/>
    <property type="molecule type" value="Genomic_DNA"/>
</dbReference>
<dbReference type="STRING" id="43989.cce_4560"/>
<accession>B1WVB8</accession>
<dbReference type="AlphaFoldDB" id="B1WVB8"/>
<dbReference type="Proteomes" id="UP000001203">
    <property type="component" value="Chromosome circular"/>
</dbReference>
<keyword evidence="3" id="KW-1185">Reference proteome</keyword>
<sequence>MKINEKYLHPTSLDEAKIIQQQLKKQVITKDQLQTVKYVAGVDVGNLIQRIYNKQQQQRPPFLYTVILYLNTFLYLYGVKCL</sequence>
<reference evidence="2 3" key="1">
    <citation type="journal article" date="2008" name="Proc. Natl. Acad. Sci. U.S.A.">
        <title>The genome of Cyanothece 51142, a unicellular diazotrophic cyanobacterium important in the marine nitrogen cycle.</title>
        <authorList>
            <person name="Welsh E.A."/>
            <person name="Liberton M."/>
            <person name="Stoeckel J."/>
            <person name="Loh T."/>
            <person name="Elvitigala T."/>
            <person name="Wang C."/>
            <person name="Wollam A."/>
            <person name="Fulton R.S."/>
            <person name="Clifton S.W."/>
            <person name="Jacobs J.M."/>
            <person name="Aurora R."/>
            <person name="Ghosh B.K."/>
            <person name="Sherman L.A."/>
            <person name="Smith R.D."/>
            <person name="Wilson R.K."/>
            <person name="Pakrasi H.B."/>
        </authorList>
    </citation>
    <scope>NUCLEOTIDE SEQUENCE [LARGE SCALE GENOMIC DNA]</scope>
    <source>
        <strain evidence="3">ATCC 51142 / BH68</strain>
    </source>
</reference>
<name>B1WVB8_CROS5</name>
<keyword evidence="1" id="KW-0812">Transmembrane</keyword>
<proteinExistence type="predicted"/>
<dbReference type="OrthoDB" id="9790916at2"/>
<dbReference type="KEGG" id="cyt:cce_4560"/>
<evidence type="ECO:0000313" key="2">
    <source>
        <dbReference type="EMBL" id="ACB53908.1"/>
    </source>
</evidence>
<keyword evidence="1" id="KW-1133">Transmembrane helix</keyword>
<evidence type="ECO:0000256" key="1">
    <source>
        <dbReference type="SAM" id="Phobius"/>
    </source>
</evidence>
<protein>
    <submittedName>
        <fullName evidence="2">Endonuclease V</fullName>
    </submittedName>
</protein>
<dbReference type="HOGENOM" id="CLU_2552573_0_0_3"/>
<keyword evidence="2" id="KW-0255">Endonuclease</keyword>
<keyword evidence="2" id="KW-0378">Hydrolase</keyword>
<keyword evidence="1" id="KW-0472">Membrane</keyword>